<proteinExistence type="inferred from homology"/>
<organism evidence="7 8">
    <name type="scientific">Blepharisma stoltei</name>
    <dbReference type="NCBI Taxonomy" id="1481888"/>
    <lineage>
        <taxon>Eukaryota</taxon>
        <taxon>Sar</taxon>
        <taxon>Alveolata</taxon>
        <taxon>Ciliophora</taxon>
        <taxon>Postciliodesmatophora</taxon>
        <taxon>Heterotrichea</taxon>
        <taxon>Heterotrichida</taxon>
        <taxon>Blepharismidae</taxon>
        <taxon>Blepharisma</taxon>
    </lineage>
</organism>
<dbReference type="AlphaFoldDB" id="A0AAU9J160"/>
<comment type="subcellular location">
    <subcellularLocation>
        <location evidence="1">Nucleus</location>
    </subcellularLocation>
</comment>
<dbReference type="GO" id="GO:0016593">
    <property type="term" value="C:Cdc73/Paf1 complex"/>
    <property type="evidence" value="ECO:0007669"/>
    <property type="project" value="InterPro"/>
</dbReference>
<feature type="domain" description="Paf1 complex subunit Cdc73 N-terminal" evidence="6">
    <location>
        <begin position="6"/>
        <end position="125"/>
    </location>
</feature>
<feature type="domain" description="Cell division control protein 73 C-terminal" evidence="5">
    <location>
        <begin position="194"/>
        <end position="341"/>
    </location>
</feature>
<keyword evidence="3" id="KW-0804">Transcription</keyword>
<dbReference type="Gene3D" id="3.40.50.11990">
    <property type="entry name" value="RNA polymerase II accessory factor, Cdc73 C-terminal domain"/>
    <property type="match status" value="1"/>
</dbReference>
<dbReference type="InterPro" id="IPR031336">
    <property type="entry name" value="CDC73_C"/>
</dbReference>
<evidence type="ECO:0000256" key="3">
    <source>
        <dbReference type="ARBA" id="ARBA00023163"/>
    </source>
</evidence>
<evidence type="ECO:0000256" key="2">
    <source>
        <dbReference type="ARBA" id="ARBA00010427"/>
    </source>
</evidence>
<dbReference type="InterPro" id="IPR038103">
    <property type="entry name" value="CDC73_C_sf"/>
</dbReference>
<evidence type="ECO:0000256" key="4">
    <source>
        <dbReference type="ARBA" id="ARBA00023242"/>
    </source>
</evidence>
<dbReference type="Proteomes" id="UP001162131">
    <property type="component" value="Unassembled WGS sequence"/>
</dbReference>
<evidence type="ECO:0000313" key="7">
    <source>
        <dbReference type="EMBL" id="CAG9317266.1"/>
    </source>
</evidence>
<dbReference type="GO" id="GO:0000993">
    <property type="term" value="F:RNA polymerase II complex binding"/>
    <property type="evidence" value="ECO:0007669"/>
    <property type="project" value="TreeGrafter"/>
</dbReference>
<reference evidence="7" key="1">
    <citation type="submission" date="2021-09" db="EMBL/GenBank/DDBJ databases">
        <authorList>
            <consortium name="AG Swart"/>
            <person name="Singh M."/>
            <person name="Singh A."/>
            <person name="Seah K."/>
            <person name="Emmerich C."/>
        </authorList>
    </citation>
    <scope>NUCLEOTIDE SEQUENCE</scope>
    <source>
        <strain evidence="7">ATCC30299</strain>
    </source>
</reference>
<evidence type="ECO:0008006" key="9">
    <source>
        <dbReference type="Google" id="ProtNLM"/>
    </source>
</evidence>
<dbReference type="GO" id="GO:0032968">
    <property type="term" value="P:positive regulation of transcription elongation by RNA polymerase II"/>
    <property type="evidence" value="ECO:0007669"/>
    <property type="project" value="TreeGrafter"/>
</dbReference>
<evidence type="ECO:0000259" key="6">
    <source>
        <dbReference type="Pfam" id="PF16050"/>
    </source>
</evidence>
<accession>A0AAU9J160</accession>
<dbReference type="InterPro" id="IPR007852">
    <property type="entry name" value="Cdc73/Parafibromin"/>
</dbReference>
<protein>
    <recommendedName>
        <fullName evidence="9">Cell division control protein 73 C-terminal domain-containing protein</fullName>
    </recommendedName>
</protein>
<evidence type="ECO:0000256" key="1">
    <source>
        <dbReference type="ARBA" id="ARBA00004123"/>
    </source>
</evidence>
<comment type="caution">
    <text evidence="7">The sequence shown here is derived from an EMBL/GenBank/DDBJ whole genome shotgun (WGS) entry which is preliminary data.</text>
</comment>
<evidence type="ECO:0000259" key="5">
    <source>
        <dbReference type="Pfam" id="PF05179"/>
    </source>
</evidence>
<dbReference type="GO" id="GO:0006368">
    <property type="term" value="P:transcription elongation by RNA polymerase II"/>
    <property type="evidence" value="ECO:0007669"/>
    <property type="project" value="InterPro"/>
</dbReference>
<dbReference type="Pfam" id="PF05179">
    <property type="entry name" value="CDC73_C"/>
    <property type="match status" value="1"/>
</dbReference>
<evidence type="ECO:0000313" key="8">
    <source>
        <dbReference type="Proteomes" id="UP001162131"/>
    </source>
</evidence>
<dbReference type="EMBL" id="CAJZBQ010000018">
    <property type="protein sequence ID" value="CAG9317266.1"/>
    <property type="molecule type" value="Genomic_DNA"/>
</dbReference>
<dbReference type="Pfam" id="PF16050">
    <property type="entry name" value="CDC73_N"/>
    <property type="match status" value="1"/>
</dbReference>
<dbReference type="PANTHER" id="PTHR12466">
    <property type="entry name" value="CDC73 DOMAIN PROTEIN"/>
    <property type="match status" value="1"/>
</dbReference>
<keyword evidence="4" id="KW-0539">Nucleus</keyword>
<dbReference type="InterPro" id="IPR032041">
    <property type="entry name" value="Cdc73_N"/>
</dbReference>
<comment type="similarity">
    <text evidence="2">Belongs to the CDC73 family.</text>
</comment>
<dbReference type="PANTHER" id="PTHR12466:SF8">
    <property type="entry name" value="PARAFIBROMIN"/>
    <property type="match status" value="1"/>
</dbReference>
<keyword evidence="8" id="KW-1185">Reference proteome</keyword>
<name>A0AAU9J160_9CILI</name>
<gene>
    <name evidence="7" type="ORF">BSTOLATCC_MIC18519</name>
</gene>
<sequence>MANFQDPILLLRDYIMNNKKIDFVGGKLYFGNLEVPLSHPTAWKPKTTKQYTIGSLWFYLQNSDKDYKTYIKDCGKMGVDLVSRPDMPEIISYFKGESDTSEAIDEELRASTLIKKTSREEVKEERRAAARETLERPLCTKESILQTPNVSYKYLLTYCNESMKNRKRQRESSNLSFLEEVLKLPHKSQDIPPHPIILVPSNQSPGNLCLHNALQFLDKGIYMEDIQDYAIMQPVMLTRKVRDKIVNFEIYDQTLTFNKNHWRRVAAVFVQGPRYQFKDWPLGNDLVQLFLSVRGFYMKYHDVPADENVKKWNVKQLLINRNKRHMDRTIQNEFWAEFEKFLFSPRYNKSR</sequence>